<keyword evidence="11 15" id="KW-1133">Transmembrane helix</keyword>
<evidence type="ECO:0000256" key="13">
    <source>
        <dbReference type="ARBA" id="ARBA00023136"/>
    </source>
</evidence>
<proteinExistence type="predicted"/>
<dbReference type="SUPFAM" id="SSF47384">
    <property type="entry name" value="Homodimeric domain of signal transducing histidine kinase"/>
    <property type="match status" value="1"/>
</dbReference>
<evidence type="ECO:0000256" key="8">
    <source>
        <dbReference type="ARBA" id="ARBA00022741"/>
    </source>
</evidence>
<keyword evidence="7 15" id="KW-0812">Transmembrane</keyword>
<feature type="transmembrane region" description="Helical" evidence="15">
    <location>
        <begin position="162"/>
        <end position="185"/>
    </location>
</feature>
<feature type="domain" description="HAMP" evidence="17">
    <location>
        <begin position="185"/>
        <end position="237"/>
    </location>
</feature>
<keyword evidence="10" id="KW-0067">ATP-binding</keyword>
<evidence type="ECO:0000256" key="10">
    <source>
        <dbReference type="ARBA" id="ARBA00022840"/>
    </source>
</evidence>
<evidence type="ECO:0000256" key="5">
    <source>
        <dbReference type="ARBA" id="ARBA00022553"/>
    </source>
</evidence>
<comment type="catalytic activity">
    <reaction evidence="1">
        <text>ATP + protein L-histidine = ADP + protein N-phospho-L-histidine.</text>
        <dbReference type="EC" id="2.7.13.3"/>
    </reaction>
</comment>
<evidence type="ECO:0000256" key="12">
    <source>
        <dbReference type="ARBA" id="ARBA00023012"/>
    </source>
</evidence>
<keyword evidence="19" id="KW-1185">Reference proteome</keyword>
<evidence type="ECO:0000256" key="11">
    <source>
        <dbReference type="ARBA" id="ARBA00022989"/>
    </source>
</evidence>
<evidence type="ECO:0000256" key="1">
    <source>
        <dbReference type="ARBA" id="ARBA00000085"/>
    </source>
</evidence>
<evidence type="ECO:0000313" key="19">
    <source>
        <dbReference type="Proteomes" id="UP000502248"/>
    </source>
</evidence>
<dbReference type="Gene3D" id="1.10.287.130">
    <property type="match status" value="1"/>
</dbReference>
<dbReference type="InterPro" id="IPR050398">
    <property type="entry name" value="HssS/ArlS-like"/>
</dbReference>
<dbReference type="Gene3D" id="3.30.565.10">
    <property type="entry name" value="Histidine kinase-like ATPase, C-terminal domain"/>
    <property type="match status" value="1"/>
</dbReference>
<dbReference type="InterPro" id="IPR036890">
    <property type="entry name" value="HATPase_C_sf"/>
</dbReference>
<gene>
    <name evidence="18" type="ORF">HH215_22615</name>
</gene>
<dbReference type="EMBL" id="CP051680">
    <property type="protein sequence ID" value="QJD85702.1"/>
    <property type="molecule type" value="Genomic_DNA"/>
</dbReference>
<evidence type="ECO:0000313" key="18">
    <source>
        <dbReference type="EMBL" id="QJD85702.1"/>
    </source>
</evidence>
<evidence type="ECO:0000256" key="15">
    <source>
        <dbReference type="SAM" id="Phobius"/>
    </source>
</evidence>
<protein>
    <recommendedName>
        <fullName evidence="3">histidine kinase</fullName>
        <ecNumber evidence="3">2.7.13.3</ecNumber>
    </recommendedName>
</protein>
<evidence type="ECO:0000259" key="16">
    <source>
        <dbReference type="PROSITE" id="PS50109"/>
    </source>
</evidence>
<evidence type="ECO:0000256" key="3">
    <source>
        <dbReference type="ARBA" id="ARBA00012438"/>
    </source>
</evidence>
<evidence type="ECO:0000259" key="17">
    <source>
        <dbReference type="PROSITE" id="PS50885"/>
    </source>
</evidence>
<dbReference type="RefSeq" id="WP_169281962.1">
    <property type="nucleotide sequence ID" value="NZ_CP051680.1"/>
</dbReference>
<keyword evidence="8" id="KW-0547">Nucleotide-binding</keyword>
<dbReference type="GO" id="GO:0005886">
    <property type="term" value="C:plasma membrane"/>
    <property type="evidence" value="ECO:0007669"/>
    <property type="project" value="UniProtKB-SubCell"/>
</dbReference>
<feature type="domain" description="Histidine kinase" evidence="16">
    <location>
        <begin position="252"/>
        <end position="467"/>
    </location>
</feature>
<keyword evidence="9 18" id="KW-0418">Kinase</keyword>
<dbReference type="AlphaFoldDB" id="A0A7Z2ZP59"/>
<comment type="subcellular location">
    <subcellularLocation>
        <location evidence="2">Cell membrane</location>
        <topology evidence="2">Multi-pass membrane protein</topology>
    </subcellularLocation>
</comment>
<dbReference type="InterPro" id="IPR003660">
    <property type="entry name" value="HAMP_dom"/>
</dbReference>
<sequence>MRLSTKLWLLVVSSFFLSLFLFIVFSLLTGKQFDNGYSLNSLNKFIHTAIEQMKDEQAFAKDQAQPILDNLHRQHPQLRLEWISSEGIPIYDTSGQTTPYSFKELTDRFVPLPTNLWTEGEIVTLAASADKDGQSYYLLVSLPSEAMKSGQIYFFIRSYQTLLTLTIPLLVAFLTPFFLSLWFFYSMNRRLRKLNFALNQVNLRGEEIELHDNSKDEISQLNTHYNEMTQRIRKQVAQIEQFESKRKMLLFNLSHDLRTPLTMILGYAETIRVEHYKDKRELQVSARNILQHSRYMERLLNQILDISKQDVDAQKIQFTNEDVCEIIRKIIADYLLIIDEKNLVLEFNIPKAEVFIEMNTSLIERAVRNILDNAIRYGSEGKYLGLQIIEEEKTVLIAIMDKGKGVSQEDREHVFNRFYRSSGRQGEGLGIGLSIVKDIVEAHQGSVEMSSIPQVETAFRIRLPKQRTNVDEP</sequence>
<organism evidence="18 19">
    <name type="scientific">Cohnella herbarum</name>
    <dbReference type="NCBI Taxonomy" id="2728023"/>
    <lineage>
        <taxon>Bacteria</taxon>
        <taxon>Bacillati</taxon>
        <taxon>Bacillota</taxon>
        <taxon>Bacilli</taxon>
        <taxon>Bacillales</taxon>
        <taxon>Paenibacillaceae</taxon>
        <taxon>Cohnella</taxon>
    </lineage>
</organism>
<dbReference type="SMART" id="SM00388">
    <property type="entry name" value="HisKA"/>
    <property type="match status" value="1"/>
</dbReference>
<keyword evidence="5" id="KW-0597">Phosphoprotein</keyword>
<dbReference type="KEGG" id="cheb:HH215_22615"/>
<evidence type="ECO:0000256" key="14">
    <source>
        <dbReference type="SAM" id="Coils"/>
    </source>
</evidence>
<keyword evidence="14" id="KW-0175">Coiled coil</keyword>
<dbReference type="InterPro" id="IPR003594">
    <property type="entry name" value="HATPase_dom"/>
</dbReference>
<dbReference type="CDD" id="cd00082">
    <property type="entry name" value="HisKA"/>
    <property type="match status" value="1"/>
</dbReference>
<dbReference type="SUPFAM" id="SSF55874">
    <property type="entry name" value="ATPase domain of HSP90 chaperone/DNA topoisomerase II/histidine kinase"/>
    <property type="match status" value="1"/>
</dbReference>
<dbReference type="Gene3D" id="6.10.340.10">
    <property type="match status" value="1"/>
</dbReference>
<evidence type="ECO:0000256" key="9">
    <source>
        <dbReference type="ARBA" id="ARBA00022777"/>
    </source>
</evidence>
<dbReference type="PANTHER" id="PTHR45528">
    <property type="entry name" value="SENSOR HISTIDINE KINASE CPXA"/>
    <property type="match status" value="1"/>
</dbReference>
<dbReference type="InterPro" id="IPR004358">
    <property type="entry name" value="Sig_transdc_His_kin-like_C"/>
</dbReference>
<dbReference type="GO" id="GO:0005524">
    <property type="term" value="F:ATP binding"/>
    <property type="evidence" value="ECO:0007669"/>
    <property type="project" value="UniProtKB-KW"/>
</dbReference>
<dbReference type="Pfam" id="PF00512">
    <property type="entry name" value="HisKA"/>
    <property type="match status" value="1"/>
</dbReference>
<accession>A0A7Z2ZP59</accession>
<keyword evidence="13 15" id="KW-0472">Membrane</keyword>
<dbReference type="Pfam" id="PF02518">
    <property type="entry name" value="HATPase_c"/>
    <property type="match status" value="1"/>
</dbReference>
<keyword evidence="12" id="KW-0902">Two-component regulatory system</keyword>
<evidence type="ECO:0000256" key="7">
    <source>
        <dbReference type="ARBA" id="ARBA00022692"/>
    </source>
</evidence>
<dbReference type="PANTHER" id="PTHR45528:SF1">
    <property type="entry name" value="SENSOR HISTIDINE KINASE CPXA"/>
    <property type="match status" value="1"/>
</dbReference>
<evidence type="ECO:0000256" key="6">
    <source>
        <dbReference type="ARBA" id="ARBA00022679"/>
    </source>
</evidence>
<dbReference type="InterPro" id="IPR036097">
    <property type="entry name" value="HisK_dim/P_sf"/>
</dbReference>
<dbReference type="EC" id="2.7.13.3" evidence="3"/>
<keyword evidence="6" id="KW-0808">Transferase</keyword>
<name>A0A7Z2ZP59_9BACL</name>
<evidence type="ECO:0000256" key="2">
    <source>
        <dbReference type="ARBA" id="ARBA00004651"/>
    </source>
</evidence>
<dbReference type="PRINTS" id="PR00344">
    <property type="entry name" value="BCTRLSENSOR"/>
</dbReference>
<keyword evidence="4" id="KW-1003">Cell membrane</keyword>
<feature type="coiled-coil region" evidence="14">
    <location>
        <begin position="211"/>
        <end position="245"/>
    </location>
</feature>
<dbReference type="InterPro" id="IPR003661">
    <property type="entry name" value="HisK_dim/P_dom"/>
</dbReference>
<dbReference type="Proteomes" id="UP000502248">
    <property type="component" value="Chromosome"/>
</dbReference>
<dbReference type="InterPro" id="IPR005467">
    <property type="entry name" value="His_kinase_dom"/>
</dbReference>
<dbReference type="PROSITE" id="PS50109">
    <property type="entry name" value="HIS_KIN"/>
    <property type="match status" value="1"/>
</dbReference>
<dbReference type="GO" id="GO:0000155">
    <property type="term" value="F:phosphorelay sensor kinase activity"/>
    <property type="evidence" value="ECO:0007669"/>
    <property type="project" value="InterPro"/>
</dbReference>
<dbReference type="PROSITE" id="PS50885">
    <property type="entry name" value="HAMP"/>
    <property type="match status" value="1"/>
</dbReference>
<evidence type="ECO:0000256" key="4">
    <source>
        <dbReference type="ARBA" id="ARBA00022475"/>
    </source>
</evidence>
<reference evidence="18 19" key="1">
    <citation type="submission" date="2020-04" db="EMBL/GenBank/DDBJ databases">
        <title>Genome sequencing of novel species.</title>
        <authorList>
            <person name="Heo J."/>
            <person name="Kim S.-J."/>
            <person name="Kim J.-S."/>
            <person name="Hong S.-B."/>
            <person name="Kwon S.-W."/>
        </authorList>
    </citation>
    <scope>NUCLEOTIDE SEQUENCE [LARGE SCALE GENOMIC DNA]</scope>
    <source>
        <strain evidence="18 19">MFER-1</strain>
    </source>
</reference>
<dbReference type="SMART" id="SM00387">
    <property type="entry name" value="HATPase_c"/>
    <property type="match status" value="1"/>
</dbReference>